<dbReference type="AlphaFoldDB" id="A0A2G9TQ31"/>
<proteinExistence type="predicted"/>
<gene>
    <name evidence="1" type="ORF">TELCIR_18475</name>
</gene>
<dbReference type="Proteomes" id="UP000230423">
    <property type="component" value="Unassembled WGS sequence"/>
</dbReference>
<dbReference type="EMBL" id="KZ356267">
    <property type="protein sequence ID" value="PIO60045.1"/>
    <property type="molecule type" value="Genomic_DNA"/>
</dbReference>
<reference evidence="1 2" key="1">
    <citation type="submission" date="2015-09" db="EMBL/GenBank/DDBJ databases">
        <title>Draft genome of the parasitic nematode Teladorsagia circumcincta isolate WARC Sus (inbred).</title>
        <authorList>
            <person name="Mitreva M."/>
        </authorList>
    </citation>
    <scope>NUCLEOTIDE SEQUENCE [LARGE SCALE GENOMIC DNA]</scope>
    <source>
        <strain evidence="1 2">S</strain>
    </source>
</reference>
<sequence length="102" mass="11891">MILSLIQPDPLDRPTTSQLMNDEKLLANTRDRMKLQSGPLDKDWDFEFEDEIHPPSLRFSKPRVPLRDLRRDDIADTVESVRTCLRFEDSSDDDSPSCRSEK</sequence>
<evidence type="ECO:0000313" key="1">
    <source>
        <dbReference type="EMBL" id="PIO60045.1"/>
    </source>
</evidence>
<keyword evidence="2" id="KW-1185">Reference proteome</keyword>
<accession>A0A2G9TQ31</accession>
<name>A0A2G9TQ31_TELCI</name>
<organism evidence="1 2">
    <name type="scientific">Teladorsagia circumcincta</name>
    <name type="common">Brown stomach worm</name>
    <name type="synonym">Ostertagia circumcincta</name>
    <dbReference type="NCBI Taxonomy" id="45464"/>
    <lineage>
        <taxon>Eukaryota</taxon>
        <taxon>Metazoa</taxon>
        <taxon>Ecdysozoa</taxon>
        <taxon>Nematoda</taxon>
        <taxon>Chromadorea</taxon>
        <taxon>Rhabditida</taxon>
        <taxon>Rhabditina</taxon>
        <taxon>Rhabditomorpha</taxon>
        <taxon>Strongyloidea</taxon>
        <taxon>Trichostrongylidae</taxon>
        <taxon>Teladorsagia</taxon>
    </lineage>
</organism>
<dbReference type="OrthoDB" id="10450210at2759"/>
<evidence type="ECO:0000313" key="2">
    <source>
        <dbReference type="Proteomes" id="UP000230423"/>
    </source>
</evidence>
<protein>
    <submittedName>
        <fullName evidence="1">Uncharacterized protein</fullName>
    </submittedName>
</protein>